<feature type="region of interest" description="Disordered" evidence="1">
    <location>
        <begin position="1"/>
        <end position="23"/>
    </location>
</feature>
<feature type="compositionally biased region" description="Low complexity" evidence="1">
    <location>
        <begin position="272"/>
        <end position="284"/>
    </location>
</feature>
<feature type="region of interest" description="Disordered" evidence="1">
    <location>
        <begin position="154"/>
        <end position="232"/>
    </location>
</feature>
<feature type="compositionally biased region" description="Polar residues" evidence="1">
    <location>
        <begin position="1"/>
        <end position="10"/>
    </location>
</feature>
<feature type="region of interest" description="Disordered" evidence="1">
    <location>
        <begin position="244"/>
        <end position="362"/>
    </location>
</feature>
<dbReference type="EMBL" id="CBTN010000005">
    <property type="protein sequence ID" value="CDH50113.1"/>
    <property type="molecule type" value="Genomic_DNA"/>
</dbReference>
<evidence type="ECO:0000313" key="3">
    <source>
        <dbReference type="Proteomes" id="UP000027586"/>
    </source>
</evidence>
<dbReference type="AlphaFoldDB" id="A0A068RIX2"/>
<dbReference type="OrthoDB" id="2272836at2759"/>
<name>A0A068RIX2_9FUNG</name>
<sequence length="362" mass="40131">MANPSSLQSSSHHRPPSAFQWPLPPQSELELTIKEILDVYQHDPELLKLVLSAKAEEDKKLAARNTLQVEQARIQQRVMDLDMLRVYHRLPSSMIDNGIQQQHATATTTTTTTAHPHPPPGAVVYAPLQQQVIARITEAHSPVGAYPHSAHPLCSDYARYPQHPPPPQQPPPTTTSQQQQHRAPLPPQQQQQQQSSSTSRLLSKDNVSATTTTTSSSPPSKKRPRSTNEKMSHDMVMEALKAKLQRTQQAEAAEKKKRARTLPKPLVTVVKQQQQQQSDSASASPIMPSPRSAKPVLPPIDTSVGRLQASRGPMSSPYIQRLPPFSAAIAQKNNNHHYHPSRSDTTKRRVRSLSPPPFANAH</sequence>
<feature type="compositionally biased region" description="Low complexity" evidence="1">
    <location>
        <begin position="174"/>
        <end position="201"/>
    </location>
</feature>
<gene>
    <name evidence="2" type="ORF">LCOR_01835.1</name>
</gene>
<evidence type="ECO:0000256" key="1">
    <source>
        <dbReference type="SAM" id="MobiDB-lite"/>
    </source>
</evidence>
<dbReference type="VEuPathDB" id="FungiDB:LCOR_01835.1"/>
<dbReference type="STRING" id="1263082.A0A068RIX2"/>
<comment type="caution">
    <text evidence="2">The sequence shown here is derived from an EMBL/GenBank/DDBJ whole genome shotgun (WGS) entry which is preliminary data.</text>
</comment>
<reference evidence="2" key="1">
    <citation type="submission" date="2013-08" db="EMBL/GenBank/DDBJ databases">
        <title>Gene expansion shapes genome architecture in the human pathogen Lichtheimia corymbifera: an evolutionary genomics analysis in the ancient terrestrial Mucorales (Mucoromycotina).</title>
        <authorList>
            <person name="Schwartze V.U."/>
            <person name="Winter S."/>
            <person name="Shelest E."/>
            <person name="Marcet-Houben M."/>
            <person name="Horn F."/>
            <person name="Wehner S."/>
            <person name="Hoffmann K."/>
            <person name="Riege K."/>
            <person name="Sammeth M."/>
            <person name="Nowrousian M."/>
            <person name="Valiante V."/>
            <person name="Linde J."/>
            <person name="Jacobsen I.D."/>
            <person name="Marz M."/>
            <person name="Brakhage A.A."/>
            <person name="Gabaldon T."/>
            <person name="Bocker S."/>
            <person name="Voigt K."/>
        </authorList>
    </citation>
    <scope>NUCLEOTIDE SEQUENCE [LARGE SCALE GENOMIC DNA]</scope>
    <source>
        <strain evidence="2">FSU 9682</strain>
    </source>
</reference>
<feature type="compositionally biased region" description="Low complexity" evidence="1">
    <location>
        <begin position="210"/>
        <end position="219"/>
    </location>
</feature>
<proteinExistence type="predicted"/>
<dbReference type="Proteomes" id="UP000027586">
    <property type="component" value="Unassembled WGS sequence"/>
</dbReference>
<keyword evidence="3" id="KW-1185">Reference proteome</keyword>
<accession>A0A068RIX2</accession>
<evidence type="ECO:0000313" key="2">
    <source>
        <dbReference type="EMBL" id="CDH50113.1"/>
    </source>
</evidence>
<feature type="compositionally biased region" description="Pro residues" evidence="1">
    <location>
        <begin position="162"/>
        <end position="173"/>
    </location>
</feature>
<protein>
    <submittedName>
        <fullName evidence="2">Uncharacterized protein</fullName>
    </submittedName>
</protein>
<organism evidence="2 3">
    <name type="scientific">Lichtheimia corymbifera JMRC:FSU:9682</name>
    <dbReference type="NCBI Taxonomy" id="1263082"/>
    <lineage>
        <taxon>Eukaryota</taxon>
        <taxon>Fungi</taxon>
        <taxon>Fungi incertae sedis</taxon>
        <taxon>Mucoromycota</taxon>
        <taxon>Mucoromycotina</taxon>
        <taxon>Mucoromycetes</taxon>
        <taxon>Mucorales</taxon>
        <taxon>Lichtheimiaceae</taxon>
        <taxon>Lichtheimia</taxon>
    </lineage>
</organism>